<keyword evidence="5 7" id="KW-0808">Transferase</keyword>
<dbReference type="Pfam" id="PF01135">
    <property type="entry name" value="PCMT"/>
    <property type="match status" value="1"/>
</dbReference>
<dbReference type="EC" id="2.1.1.77" evidence="7"/>
<dbReference type="NCBIfam" id="NF001453">
    <property type="entry name" value="PRK00312.1"/>
    <property type="match status" value="1"/>
</dbReference>
<dbReference type="Proteomes" id="UP000215086">
    <property type="component" value="Chromosome"/>
</dbReference>
<evidence type="ECO:0000256" key="9">
    <source>
        <dbReference type="SAM" id="Phobius"/>
    </source>
</evidence>
<evidence type="ECO:0000256" key="5">
    <source>
        <dbReference type="ARBA" id="ARBA00022679"/>
    </source>
</evidence>
<dbReference type="InterPro" id="IPR029063">
    <property type="entry name" value="SAM-dependent_MTases_sf"/>
</dbReference>
<dbReference type="GO" id="GO:0032259">
    <property type="term" value="P:methylation"/>
    <property type="evidence" value="ECO:0007669"/>
    <property type="project" value="UniProtKB-KW"/>
</dbReference>
<feature type="region of interest" description="Disordered" evidence="8">
    <location>
        <begin position="52"/>
        <end position="105"/>
    </location>
</feature>
<evidence type="ECO:0000256" key="3">
    <source>
        <dbReference type="ARBA" id="ARBA00022490"/>
    </source>
</evidence>
<keyword evidence="3 7" id="KW-0963">Cytoplasm</keyword>
<dbReference type="AlphaFoldDB" id="A0A286REP7"/>
<dbReference type="GO" id="GO:0005737">
    <property type="term" value="C:cytoplasm"/>
    <property type="evidence" value="ECO:0007669"/>
    <property type="project" value="UniProtKB-SubCell"/>
</dbReference>
<evidence type="ECO:0000256" key="8">
    <source>
        <dbReference type="SAM" id="MobiDB-lite"/>
    </source>
</evidence>
<feature type="active site" evidence="7">
    <location>
        <position position="167"/>
    </location>
</feature>
<dbReference type="GO" id="GO:0004719">
    <property type="term" value="F:protein-L-isoaspartate (D-aspartate) O-methyltransferase activity"/>
    <property type="evidence" value="ECO:0007669"/>
    <property type="project" value="UniProtKB-UniRule"/>
</dbReference>
<evidence type="ECO:0000256" key="7">
    <source>
        <dbReference type="HAMAP-Rule" id="MF_00090"/>
    </source>
</evidence>
<keyword evidence="9" id="KW-0812">Transmembrane</keyword>
<protein>
    <recommendedName>
        <fullName evidence="7">Protein-L-isoaspartate O-methyltransferase</fullName>
        <ecNumber evidence="7">2.1.1.77</ecNumber>
    </recommendedName>
    <alternativeName>
        <fullName evidence="7">L-isoaspartyl protein carboxyl methyltransferase</fullName>
    </alternativeName>
    <alternativeName>
        <fullName evidence="7">Protein L-isoaspartyl methyltransferase</fullName>
    </alternativeName>
    <alternativeName>
        <fullName evidence="7">Protein-beta-aspartate methyltransferase</fullName>
        <shortName evidence="7">PIMT</shortName>
    </alternativeName>
</protein>
<accession>A0A286REP7</accession>
<proteinExistence type="inferred from homology"/>
<evidence type="ECO:0000256" key="1">
    <source>
        <dbReference type="ARBA" id="ARBA00004496"/>
    </source>
</evidence>
<dbReference type="EMBL" id="CP018477">
    <property type="protein sequence ID" value="ASV74422.1"/>
    <property type="molecule type" value="Genomic_DNA"/>
</dbReference>
<dbReference type="SUPFAM" id="SSF53335">
    <property type="entry name" value="S-adenosyl-L-methionine-dependent methyltransferases"/>
    <property type="match status" value="1"/>
</dbReference>
<dbReference type="HAMAP" id="MF_00090">
    <property type="entry name" value="PIMT"/>
    <property type="match status" value="1"/>
</dbReference>
<comment type="subcellular location">
    <subcellularLocation>
        <location evidence="1 7">Cytoplasm</location>
    </subcellularLocation>
</comment>
<keyword evidence="9" id="KW-0472">Membrane</keyword>
<dbReference type="RefSeq" id="WP_237260223.1">
    <property type="nucleotide sequence ID" value="NZ_CP018477.1"/>
</dbReference>
<dbReference type="PROSITE" id="PS01279">
    <property type="entry name" value="PCMT"/>
    <property type="match status" value="1"/>
</dbReference>
<organism evidence="10 11">
    <name type="scientific">Thermogutta terrifontis</name>
    <dbReference type="NCBI Taxonomy" id="1331910"/>
    <lineage>
        <taxon>Bacteria</taxon>
        <taxon>Pseudomonadati</taxon>
        <taxon>Planctomycetota</taxon>
        <taxon>Planctomycetia</taxon>
        <taxon>Pirellulales</taxon>
        <taxon>Thermoguttaceae</taxon>
        <taxon>Thermogutta</taxon>
    </lineage>
</organism>
<dbReference type="NCBIfam" id="TIGR00080">
    <property type="entry name" value="pimt"/>
    <property type="match status" value="1"/>
</dbReference>
<gene>
    <name evidence="7" type="primary">pcm</name>
    <name evidence="10" type="ORF">THTE_1820</name>
</gene>
<keyword evidence="6 7" id="KW-0949">S-adenosyl-L-methionine</keyword>
<dbReference type="PANTHER" id="PTHR11579:SF0">
    <property type="entry name" value="PROTEIN-L-ISOASPARTATE(D-ASPARTATE) O-METHYLTRANSFERASE"/>
    <property type="match status" value="1"/>
</dbReference>
<keyword evidence="9" id="KW-1133">Transmembrane helix</keyword>
<dbReference type="CDD" id="cd02440">
    <property type="entry name" value="AdoMet_MTases"/>
    <property type="match status" value="1"/>
</dbReference>
<evidence type="ECO:0000313" key="11">
    <source>
        <dbReference type="Proteomes" id="UP000215086"/>
    </source>
</evidence>
<evidence type="ECO:0000256" key="2">
    <source>
        <dbReference type="ARBA" id="ARBA00005369"/>
    </source>
</evidence>
<name>A0A286REP7_9BACT</name>
<comment type="catalytic activity">
    <reaction evidence="7">
        <text>[protein]-L-isoaspartate + S-adenosyl-L-methionine = [protein]-L-isoaspartate alpha-methyl ester + S-adenosyl-L-homocysteine</text>
        <dbReference type="Rhea" id="RHEA:12705"/>
        <dbReference type="Rhea" id="RHEA-COMP:12143"/>
        <dbReference type="Rhea" id="RHEA-COMP:12144"/>
        <dbReference type="ChEBI" id="CHEBI:57856"/>
        <dbReference type="ChEBI" id="CHEBI:59789"/>
        <dbReference type="ChEBI" id="CHEBI:90596"/>
        <dbReference type="ChEBI" id="CHEBI:90598"/>
        <dbReference type="EC" id="2.1.1.77"/>
    </reaction>
</comment>
<comment type="similarity">
    <text evidence="2 7">Belongs to the methyltransferase superfamily. L-isoaspartyl/D-aspartyl protein methyltransferase family.</text>
</comment>
<dbReference type="KEGG" id="ttf:THTE_1820"/>
<dbReference type="PANTHER" id="PTHR11579">
    <property type="entry name" value="PROTEIN-L-ISOASPARTATE O-METHYLTRANSFERASE"/>
    <property type="match status" value="1"/>
</dbReference>
<evidence type="ECO:0000256" key="6">
    <source>
        <dbReference type="ARBA" id="ARBA00022691"/>
    </source>
</evidence>
<evidence type="ECO:0000256" key="4">
    <source>
        <dbReference type="ARBA" id="ARBA00022603"/>
    </source>
</evidence>
<dbReference type="InterPro" id="IPR000682">
    <property type="entry name" value="PCMT"/>
</dbReference>
<dbReference type="Gene3D" id="3.40.50.150">
    <property type="entry name" value="Vaccinia Virus protein VP39"/>
    <property type="match status" value="1"/>
</dbReference>
<feature type="compositionally biased region" description="Polar residues" evidence="8">
    <location>
        <begin position="73"/>
        <end position="85"/>
    </location>
</feature>
<sequence>MLDRSVGRFTVYGVVIAGIILTAGGVLRAVFFPPQQIEQIELVSDSEPAMTWMDASHDSSGGASEQPAESHPHQSATHGKSSTAGGQKETSELKPGPCHPVFPPEPEAFRLARQKMVQFQLRSRDISDPRVLHVMGRIPRHEFVPEDVIVEAYDDHPLPIGYHQTISQPYIVALMTQLARPQSHHRALDIGTGSGYQAAILAELCREVYSIEIVEPLAREAAERLKRLGYTNVVVKTGDGYRGWPEKAPFDVIIVAAAPDHVPQPLLDQLAVGGRLVIPVGRVEQQLLVIEKQPDGSIRRESVAPVLFVPMTGEAQRRPR</sequence>
<evidence type="ECO:0000313" key="10">
    <source>
        <dbReference type="EMBL" id="ASV74422.1"/>
    </source>
</evidence>
<dbReference type="FunFam" id="3.40.50.150:FF:000010">
    <property type="entry name" value="Protein-L-isoaspartate O-methyltransferase"/>
    <property type="match status" value="1"/>
</dbReference>
<keyword evidence="11" id="KW-1185">Reference proteome</keyword>
<keyword evidence="4 7" id="KW-0489">Methyltransferase</keyword>
<comment type="function">
    <text evidence="7">Catalyzes the methyl esterification of L-isoaspartyl residues in peptides and proteins that result from spontaneous decomposition of normal L-aspartyl and L-asparaginyl residues. It plays a role in the repair and/or degradation of damaged proteins.</text>
</comment>
<reference evidence="10 11" key="1">
    <citation type="journal article" name="Front. Microbiol.">
        <title>Sugar Metabolism of the First Thermophilic Planctomycete Thermogutta terrifontis: Comparative Genomic and Transcriptomic Approaches.</title>
        <authorList>
            <person name="Elcheninov A.G."/>
            <person name="Menzel P."/>
            <person name="Gudbergsdottir S.R."/>
            <person name="Slesarev A.I."/>
            <person name="Kadnikov V.V."/>
            <person name="Krogh A."/>
            <person name="Bonch-Osmolovskaya E.A."/>
            <person name="Peng X."/>
            <person name="Kublanov I.V."/>
        </authorList>
    </citation>
    <scope>NUCLEOTIDE SEQUENCE [LARGE SCALE GENOMIC DNA]</scope>
    <source>
        <strain evidence="10 11">R1</strain>
    </source>
</reference>
<feature type="transmembrane region" description="Helical" evidence="9">
    <location>
        <begin position="9"/>
        <end position="31"/>
    </location>
</feature>
<dbReference type="GO" id="GO:0030091">
    <property type="term" value="P:protein repair"/>
    <property type="evidence" value="ECO:0007669"/>
    <property type="project" value="UniProtKB-UniRule"/>
</dbReference>